<reference evidence="2 3" key="1">
    <citation type="journal article" date="2019" name="Environ. Microbiol.">
        <title>At the nexus of three kingdoms: the genome of the mycorrhizal fungus Gigaspora margarita provides insights into plant, endobacterial and fungal interactions.</title>
        <authorList>
            <person name="Venice F."/>
            <person name="Ghignone S."/>
            <person name="Salvioli di Fossalunga A."/>
            <person name="Amselem J."/>
            <person name="Novero M."/>
            <person name="Xianan X."/>
            <person name="Sedzielewska Toro K."/>
            <person name="Morin E."/>
            <person name="Lipzen A."/>
            <person name="Grigoriev I.V."/>
            <person name="Henrissat B."/>
            <person name="Martin F.M."/>
            <person name="Bonfante P."/>
        </authorList>
    </citation>
    <scope>NUCLEOTIDE SEQUENCE [LARGE SCALE GENOMIC DNA]</scope>
    <source>
        <strain evidence="2 3">BEG34</strain>
    </source>
</reference>
<protein>
    <submittedName>
        <fullName evidence="2">HCP-like protein</fullName>
    </submittedName>
</protein>
<dbReference type="Pfam" id="PF08238">
    <property type="entry name" value="Sel1"/>
    <property type="match status" value="2"/>
</dbReference>
<dbReference type="PANTHER" id="PTHR11102">
    <property type="entry name" value="SEL-1-LIKE PROTEIN"/>
    <property type="match status" value="1"/>
</dbReference>
<dbReference type="OrthoDB" id="2384430at2759"/>
<dbReference type="PANTHER" id="PTHR11102:SF160">
    <property type="entry name" value="ERAD-ASSOCIATED E3 UBIQUITIN-PROTEIN LIGASE COMPONENT HRD3"/>
    <property type="match status" value="1"/>
</dbReference>
<evidence type="ECO:0000313" key="3">
    <source>
        <dbReference type="Proteomes" id="UP000439903"/>
    </source>
</evidence>
<evidence type="ECO:0000313" key="2">
    <source>
        <dbReference type="EMBL" id="KAF0553036.1"/>
    </source>
</evidence>
<dbReference type="Proteomes" id="UP000439903">
    <property type="component" value="Unassembled WGS sequence"/>
</dbReference>
<gene>
    <name evidence="2" type="ORF">F8M41_020722</name>
</gene>
<dbReference type="AlphaFoldDB" id="A0A8H4B1Q2"/>
<dbReference type="SUPFAM" id="SSF81901">
    <property type="entry name" value="HCP-like"/>
    <property type="match status" value="1"/>
</dbReference>
<dbReference type="SMART" id="SM00671">
    <property type="entry name" value="SEL1"/>
    <property type="match status" value="2"/>
</dbReference>
<dbReference type="InterPro" id="IPR011990">
    <property type="entry name" value="TPR-like_helical_dom_sf"/>
</dbReference>
<name>A0A8H4B1Q2_GIGMA</name>
<dbReference type="InterPro" id="IPR006597">
    <property type="entry name" value="Sel1-like"/>
</dbReference>
<dbReference type="EMBL" id="WTPW01000059">
    <property type="protein sequence ID" value="KAF0553036.1"/>
    <property type="molecule type" value="Genomic_DNA"/>
</dbReference>
<comment type="caution">
    <text evidence="2">The sequence shown here is derived from an EMBL/GenBank/DDBJ whole genome shotgun (WGS) entry which is preliminary data.</text>
</comment>
<comment type="similarity">
    <text evidence="1">Belongs to the sel-1 family.</text>
</comment>
<organism evidence="2 3">
    <name type="scientific">Gigaspora margarita</name>
    <dbReference type="NCBI Taxonomy" id="4874"/>
    <lineage>
        <taxon>Eukaryota</taxon>
        <taxon>Fungi</taxon>
        <taxon>Fungi incertae sedis</taxon>
        <taxon>Mucoromycota</taxon>
        <taxon>Glomeromycotina</taxon>
        <taxon>Glomeromycetes</taxon>
        <taxon>Diversisporales</taxon>
        <taxon>Gigasporaceae</taxon>
        <taxon>Gigaspora</taxon>
    </lineage>
</organism>
<keyword evidence="3" id="KW-1185">Reference proteome</keyword>
<dbReference type="Gene3D" id="1.25.40.10">
    <property type="entry name" value="Tetratricopeptide repeat domain"/>
    <property type="match status" value="1"/>
</dbReference>
<sequence length="111" mass="12628">MGDAIGIFNIGTCYKEGFAVKKDEKKAFEYFKNSAKIGHADGMYFIGEFYRKGIVVKKNIDIAFEWHLKSAITEQNTTIEKKGIFSLDTYDKFENIEMIGKGAFSTVFKTI</sequence>
<proteinExistence type="inferred from homology"/>
<dbReference type="InterPro" id="IPR050767">
    <property type="entry name" value="Sel1_AlgK"/>
</dbReference>
<accession>A0A8H4B1Q2</accession>
<evidence type="ECO:0000256" key="1">
    <source>
        <dbReference type="ARBA" id="ARBA00038101"/>
    </source>
</evidence>